<reference evidence="1" key="1">
    <citation type="submission" date="2022-08" db="UniProtKB">
        <authorList>
            <consortium name="EnsemblMetazoa"/>
        </authorList>
    </citation>
    <scope>IDENTIFICATION</scope>
    <source>
        <strain evidence="1">Israel</strain>
    </source>
</reference>
<dbReference type="PANTHER" id="PTHR21505:SF12">
    <property type="entry name" value="MADF DOMAIN-CONTAINING PROTEIN-RELATED"/>
    <property type="match status" value="1"/>
</dbReference>
<organism evidence="1 2">
    <name type="scientific">Phlebotomus papatasi</name>
    <name type="common">Sandfly</name>
    <dbReference type="NCBI Taxonomy" id="29031"/>
    <lineage>
        <taxon>Eukaryota</taxon>
        <taxon>Metazoa</taxon>
        <taxon>Ecdysozoa</taxon>
        <taxon>Arthropoda</taxon>
        <taxon>Hexapoda</taxon>
        <taxon>Insecta</taxon>
        <taxon>Pterygota</taxon>
        <taxon>Neoptera</taxon>
        <taxon>Endopterygota</taxon>
        <taxon>Diptera</taxon>
        <taxon>Nematocera</taxon>
        <taxon>Psychodoidea</taxon>
        <taxon>Psychodidae</taxon>
        <taxon>Phlebotomus</taxon>
        <taxon>Phlebotomus</taxon>
    </lineage>
</organism>
<dbReference type="InterPro" id="IPR006578">
    <property type="entry name" value="MADF-dom"/>
</dbReference>
<name>A0A1B0DIC5_PHLPP</name>
<dbReference type="AlphaFoldDB" id="A0A1B0DIC5"/>
<dbReference type="EnsemblMetazoa" id="PPAI007909-RA">
    <property type="protein sequence ID" value="PPAI007909-PA"/>
    <property type="gene ID" value="PPAI007909"/>
</dbReference>
<dbReference type="PANTHER" id="PTHR21505">
    <property type="entry name" value="MADF DOMAIN-CONTAINING PROTEIN-RELATED"/>
    <property type="match status" value="1"/>
</dbReference>
<dbReference type="Pfam" id="PF10545">
    <property type="entry name" value="MADF_DNA_bdg"/>
    <property type="match status" value="1"/>
</dbReference>
<dbReference type="PROSITE" id="PS51029">
    <property type="entry name" value="MADF"/>
    <property type="match status" value="1"/>
</dbReference>
<evidence type="ECO:0000313" key="2">
    <source>
        <dbReference type="Proteomes" id="UP000092462"/>
    </source>
</evidence>
<dbReference type="EMBL" id="AJVK01034349">
    <property type="status" value="NOT_ANNOTATED_CDS"/>
    <property type="molecule type" value="Genomic_DNA"/>
</dbReference>
<keyword evidence="2" id="KW-1185">Reference proteome</keyword>
<dbReference type="SMART" id="SM00595">
    <property type="entry name" value="MADF"/>
    <property type="match status" value="1"/>
</dbReference>
<accession>A0A1B0DIC5</accession>
<dbReference type="Proteomes" id="UP000092462">
    <property type="component" value="Unassembled WGS sequence"/>
</dbReference>
<proteinExistence type="predicted"/>
<protein>
    <submittedName>
        <fullName evidence="1">Uncharacterized protein</fullName>
    </submittedName>
</protein>
<sequence>MNKKTSPQTQIIWDKKKTMLLISKYNAAPILWDPNCKTYRNRELKSKAFDDLAKNMKMSKKEVQRKLHNLRTQYNTEVRKLQKNGKSSEVKWEYFDAIKFINGGSNRPLLEDST</sequence>
<dbReference type="VEuPathDB" id="VectorBase:PPAPM1_011902"/>
<dbReference type="VEuPathDB" id="VectorBase:PPAI007909"/>
<evidence type="ECO:0000313" key="1">
    <source>
        <dbReference type="EnsemblMetazoa" id="PPAI007909-PA"/>
    </source>
</evidence>